<proteinExistence type="predicted"/>
<dbReference type="EMBL" id="AMCI01002934">
    <property type="protein sequence ID" value="EJX01495.1"/>
    <property type="molecule type" value="Genomic_DNA"/>
</dbReference>
<organism evidence="1">
    <name type="scientific">gut metagenome</name>
    <dbReference type="NCBI Taxonomy" id="749906"/>
    <lineage>
        <taxon>unclassified sequences</taxon>
        <taxon>metagenomes</taxon>
        <taxon>organismal metagenomes</taxon>
    </lineage>
</organism>
<dbReference type="AlphaFoldDB" id="J9GNL3"/>
<sequence length="96" mass="10611">MKHASKLLALLLCLVLPLNGCGRAQALTDPPRASAMPASQQTPRPYRAMWVSYLEWENFDFSSEDAFRAGAEELMQRCAELGLNTVIAQVRPFGDA</sequence>
<name>J9GNL3_9ZZZZ</name>
<comment type="caution">
    <text evidence="1">The sequence shown here is derived from an EMBL/GenBank/DDBJ whole genome shotgun (WGS) entry which is preliminary data.</text>
</comment>
<gene>
    <name evidence="1" type="ORF">EVA_10397</name>
</gene>
<accession>J9GNL3</accession>
<reference evidence="1" key="1">
    <citation type="journal article" date="2012" name="PLoS ONE">
        <title>Gene sets for utilization of primary and secondary nutrition supplies in the distal gut of endangered iberian lynx.</title>
        <authorList>
            <person name="Alcaide M."/>
            <person name="Messina E."/>
            <person name="Richter M."/>
            <person name="Bargiela R."/>
            <person name="Peplies J."/>
            <person name="Huws S.A."/>
            <person name="Newbold C.J."/>
            <person name="Golyshin P.N."/>
            <person name="Simon M.A."/>
            <person name="Lopez G."/>
            <person name="Yakimov M.M."/>
            <person name="Ferrer M."/>
        </authorList>
    </citation>
    <scope>NUCLEOTIDE SEQUENCE</scope>
</reference>
<feature type="non-terminal residue" evidence="1">
    <location>
        <position position="96"/>
    </location>
</feature>
<protein>
    <submittedName>
        <fullName evidence="1">Uncharacterized protein</fullName>
    </submittedName>
</protein>
<evidence type="ECO:0000313" key="1">
    <source>
        <dbReference type="EMBL" id="EJX01495.1"/>
    </source>
</evidence>